<dbReference type="RefSeq" id="XP_029223699.1">
    <property type="nucleotide sequence ID" value="XM_029376185.1"/>
</dbReference>
<dbReference type="AlphaFoldDB" id="A0A422MX54"/>
<evidence type="ECO:0000313" key="2">
    <source>
        <dbReference type="EMBL" id="RNE97834.1"/>
    </source>
</evidence>
<dbReference type="Proteomes" id="UP000284403">
    <property type="component" value="Unassembled WGS sequence"/>
</dbReference>
<keyword evidence="1" id="KW-0175">Coiled coil</keyword>
<dbReference type="GeneID" id="40322977"/>
<gene>
    <name evidence="2" type="ORF">Tco025E_09366</name>
</gene>
<reference evidence="2 3" key="1">
    <citation type="journal article" date="2018" name="BMC Genomics">
        <title>Genomic comparison of Trypanosoma conorhini and Trypanosoma rangeli to Trypanosoma cruzi strains of high and low virulence.</title>
        <authorList>
            <person name="Bradwell K.R."/>
            <person name="Koparde V.N."/>
            <person name="Matveyev A.V."/>
            <person name="Serrano M.G."/>
            <person name="Alves J.M."/>
            <person name="Parikh H."/>
            <person name="Huang B."/>
            <person name="Lee V."/>
            <person name="Espinosa-Alvarez O."/>
            <person name="Ortiz P.A."/>
            <person name="Costa-Martins A.G."/>
            <person name="Teixeira M.M."/>
            <person name="Buck G.A."/>
        </authorList>
    </citation>
    <scope>NUCLEOTIDE SEQUENCE [LARGE SCALE GENOMIC DNA]</scope>
    <source>
        <strain evidence="2 3">025E</strain>
    </source>
</reference>
<proteinExistence type="predicted"/>
<dbReference type="OrthoDB" id="252582at2759"/>
<feature type="coiled-coil region" evidence="1">
    <location>
        <begin position="3"/>
        <end position="44"/>
    </location>
</feature>
<name>A0A422MX54_9TRYP</name>
<protein>
    <submittedName>
        <fullName evidence="2">Myosin heavy chain</fullName>
    </submittedName>
</protein>
<feature type="non-terminal residue" evidence="2">
    <location>
        <position position="1"/>
    </location>
</feature>
<evidence type="ECO:0000256" key="1">
    <source>
        <dbReference type="SAM" id="Coils"/>
    </source>
</evidence>
<accession>A0A422MX54</accession>
<organism evidence="2 3">
    <name type="scientific">Trypanosoma conorhini</name>
    <dbReference type="NCBI Taxonomy" id="83891"/>
    <lineage>
        <taxon>Eukaryota</taxon>
        <taxon>Discoba</taxon>
        <taxon>Euglenozoa</taxon>
        <taxon>Kinetoplastea</taxon>
        <taxon>Metakinetoplastina</taxon>
        <taxon>Trypanosomatida</taxon>
        <taxon>Trypanosomatidae</taxon>
        <taxon>Trypanosoma</taxon>
    </lineage>
</organism>
<keyword evidence="3" id="KW-1185">Reference proteome</keyword>
<comment type="caution">
    <text evidence="2">The sequence shown here is derived from an EMBL/GenBank/DDBJ whole genome shotgun (WGS) entry which is preliminary data.</text>
</comment>
<dbReference type="EMBL" id="MKKU01001092">
    <property type="protein sequence ID" value="RNE97834.1"/>
    <property type="molecule type" value="Genomic_DNA"/>
</dbReference>
<sequence>EKLQASEDAKDEVERSLEAMTAERDELAEKLRATEDAKREVDRKYLRLTEGYVKVRRMCTEKDLRLRVVHDYLNRGSEADVDEEKNFAVSKALLSSRRNLEKENLGQ</sequence>
<evidence type="ECO:0000313" key="3">
    <source>
        <dbReference type="Proteomes" id="UP000284403"/>
    </source>
</evidence>